<keyword evidence="3" id="KW-1185">Reference proteome</keyword>
<evidence type="ECO:0000313" key="2">
    <source>
        <dbReference type="EMBL" id="KZR98383.1"/>
    </source>
</evidence>
<evidence type="ECO:0000256" key="1">
    <source>
        <dbReference type="SAM" id="MobiDB-lite"/>
    </source>
</evidence>
<evidence type="ECO:0000313" key="3">
    <source>
        <dbReference type="Proteomes" id="UP000076858"/>
    </source>
</evidence>
<reference evidence="2 3" key="1">
    <citation type="submission" date="2016-03" db="EMBL/GenBank/DDBJ databases">
        <title>EvidentialGene: Evidence-directed Construction of Genes on Genomes.</title>
        <authorList>
            <person name="Gilbert D.G."/>
            <person name="Choi J.-H."/>
            <person name="Mockaitis K."/>
            <person name="Colbourne J."/>
            <person name="Pfrender M."/>
        </authorList>
    </citation>
    <scope>NUCLEOTIDE SEQUENCE [LARGE SCALE GENOMIC DNA]</scope>
    <source>
        <strain evidence="2 3">Xinb3</strain>
        <tissue evidence="2">Complete organism</tissue>
    </source>
</reference>
<dbReference type="Proteomes" id="UP000076858">
    <property type="component" value="Unassembled WGS sequence"/>
</dbReference>
<organism evidence="2 3">
    <name type="scientific">Daphnia magna</name>
    <dbReference type="NCBI Taxonomy" id="35525"/>
    <lineage>
        <taxon>Eukaryota</taxon>
        <taxon>Metazoa</taxon>
        <taxon>Ecdysozoa</taxon>
        <taxon>Arthropoda</taxon>
        <taxon>Crustacea</taxon>
        <taxon>Branchiopoda</taxon>
        <taxon>Diplostraca</taxon>
        <taxon>Cladocera</taxon>
        <taxon>Anomopoda</taxon>
        <taxon>Daphniidae</taxon>
        <taxon>Daphnia</taxon>
    </lineage>
</organism>
<sequence length="151" mass="17283">MAPKRNRTYESIVKAEIVLLRQLVIMASSLRNKDCLIGYSHRKSLANASKLPTKGVDLARFKGIQDEKKVSILIFVVKCLQNLKLFGKELVSQLRRIIPIPVENRKKNFAQDKIVAQREVPQRGFVDRVDEKDIERASRKRKNSSTPTNVV</sequence>
<comment type="caution">
    <text evidence="2">The sequence shown here is derived from an EMBL/GenBank/DDBJ whole genome shotgun (WGS) entry which is preliminary data.</text>
</comment>
<feature type="region of interest" description="Disordered" evidence="1">
    <location>
        <begin position="131"/>
        <end position="151"/>
    </location>
</feature>
<dbReference type="AlphaFoldDB" id="A0A162CRZ0"/>
<accession>A0A162CRZ0</accession>
<proteinExistence type="predicted"/>
<gene>
    <name evidence="2" type="ORF">APZ42_006223</name>
</gene>
<feature type="non-terminal residue" evidence="2">
    <location>
        <position position="151"/>
    </location>
</feature>
<protein>
    <submittedName>
        <fullName evidence="2">Uncharacterized protein</fullName>
    </submittedName>
</protein>
<name>A0A162CRZ0_9CRUS</name>
<dbReference type="EMBL" id="LRGB01017279">
    <property type="protein sequence ID" value="KZR98383.1"/>
    <property type="molecule type" value="Genomic_DNA"/>
</dbReference>